<dbReference type="SMART" id="SM00499">
    <property type="entry name" value="AAI"/>
    <property type="match status" value="1"/>
</dbReference>
<dbReference type="PANTHER" id="PTHR33044">
    <property type="entry name" value="BIFUNCTIONAL INHIBITOR/LIPID-TRANSFER PROTEIN/SEED STORAGE 2S ALBUMIN SUPERFAMILY PROTEIN-RELATED"/>
    <property type="match status" value="1"/>
</dbReference>
<reference evidence="8" key="1">
    <citation type="submission" date="2025-08" db="UniProtKB">
        <authorList>
            <consortium name="RefSeq"/>
        </authorList>
    </citation>
    <scope>IDENTIFICATION</scope>
</reference>
<protein>
    <submittedName>
        <fullName evidence="8">Protein YLS3 isoform X1</fullName>
    </submittedName>
</protein>
<dbReference type="GeneID" id="105054428"/>
<keyword evidence="4" id="KW-0325">Glycoprotein</keyword>
<comment type="similarity">
    <text evidence="1">Belongs to the plant LTP family.</text>
</comment>
<accession>A0A6I9RY97</accession>
<keyword evidence="2 5" id="KW-0732">Signal</keyword>
<evidence type="ECO:0000256" key="3">
    <source>
        <dbReference type="ARBA" id="ARBA00023157"/>
    </source>
</evidence>
<keyword evidence="3" id="KW-1015">Disulfide bond</keyword>
<dbReference type="Gene3D" id="1.10.110.10">
    <property type="entry name" value="Plant lipid-transfer and hydrophobic proteins"/>
    <property type="match status" value="1"/>
</dbReference>
<keyword evidence="7" id="KW-1185">Reference proteome</keyword>
<dbReference type="CDD" id="cd00010">
    <property type="entry name" value="AAI_LTSS"/>
    <property type="match status" value="1"/>
</dbReference>
<dbReference type="InterPro" id="IPR043325">
    <property type="entry name" value="LTSS"/>
</dbReference>
<evidence type="ECO:0000256" key="5">
    <source>
        <dbReference type="SAM" id="SignalP"/>
    </source>
</evidence>
<evidence type="ECO:0000256" key="4">
    <source>
        <dbReference type="ARBA" id="ARBA00023180"/>
    </source>
</evidence>
<dbReference type="InterPro" id="IPR016140">
    <property type="entry name" value="Bifunc_inhib/LTP/seed_store"/>
</dbReference>
<dbReference type="GO" id="GO:0006869">
    <property type="term" value="P:lipid transport"/>
    <property type="evidence" value="ECO:0007669"/>
    <property type="project" value="InterPro"/>
</dbReference>
<dbReference type="RefSeq" id="XP_010934234.1">
    <property type="nucleotide sequence ID" value="XM_010935932.2"/>
</dbReference>
<feature type="domain" description="Bifunctional inhibitor/plant lipid transfer protein/seed storage helical" evidence="6">
    <location>
        <begin position="38"/>
        <end position="116"/>
    </location>
</feature>
<dbReference type="Proteomes" id="UP000504607">
    <property type="component" value="Chromosome 1"/>
</dbReference>
<evidence type="ECO:0000256" key="1">
    <source>
        <dbReference type="ARBA" id="ARBA00009748"/>
    </source>
</evidence>
<sequence>MASFNRVHGPQSSVLIVLLAMSLITFASSDYASDRAECADQVIKLSTCLTYMQGSARAPTPDCCSSLKQVVDKSFKCLCILVKDRNEPELASFKVNVTFALRLPSKCGVPANASACPRLLNLPPNSPDAKIFEEYGNMTSSDAGASDGTASMSTRAGGWRTEAGAGLWSLSLLLLVLLSVLGC</sequence>
<feature type="signal peptide" evidence="5">
    <location>
        <begin position="1"/>
        <end position="29"/>
    </location>
</feature>
<dbReference type="KEGG" id="egu:105054428"/>
<evidence type="ECO:0000313" key="8">
    <source>
        <dbReference type="RefSeq" id="XP_010934234.1"/>
    </source>
</evidence>
<dbReference type="OrthoDB" id="1938537at2759"/>
<feature type="chain" id="PRO_5027009534" evidence="5">
    <location>
        <begin position="30"/>
        <end position="183"/>
    </location>
</feature>
<organism evidence="7 8">
    <name type="scientific">Elaeis guineensis var. tenera</name>
    <name type="common">Oil palm</name>
    <dbReference type="NCBI Taxonomy" id="51953"/>
    <lineage>
        <taxon>Eukaryota</taxon>
        <taxon>Viridiplantae</taxon>
        <taxon>Streptophyta</taxon>
        <taxon>Embryophyta</taxon>
        <taxon>Tracheophyta</taxon>
        <taxon>Spermatophyta</taxon>
        <taxon>Magnoliopsida</taxon>
        <taxon>Liliopsida</taxon>
        <taxon>Arecaceae</taxon>
        <taxon>Arecoideae</taxon>
        <taxon>Cocoseae</taxon>
        <taxon>Elaeidinae</taxon>
        <taxon>Elaeis</taxon>
    </lineage>
</organism>
<dbReference type="SUPFAM" id="SSF47699">
    <property type="entry name" value="Bifunctional inhibitor/lipid-transfer protein/seed storage 2S albumin"/>
    <property type="match status" value="1"/>
</dbReference>
<name>A0A6I9RY97_ELAGV</name>
<dbReference type="InParanoid" id="A0A6I9RY97"/>
<evidence type="ECO:0000313" key="7">
    <source>
        <dbReference type="Proteomes" id="UP000504607"/>
    </source>
</evidence>
<evidence type="ECO:0000259" key="6">
    <source>
        <dbReference type="SMART" id="SM00499"/>
    </source>
</evidence>
<dbReference type="GO" id="GO:0008289">
    <property type="term" value="F:lipid binding"/>
    <property type="evidence" value="ECO:0007669"/>
    <property type="project" value="InterPro"/>
</dbReference>
<dbReference type="InterPro" id="IPR036312">
    <property type="entry name" value="Bifun_inhib/LTP/seed_sf"/>
</dbReference>
<gene>
    <name evidence="8" type="primary">LOC105054428</name>
</gene>
<dbReference type="PRINTS" id="PR00382">
    <property type="entry name" value="LIPIDTRNSFER"/>
</dbReference>
<dbReference type="Pfam" id="PF14368">
    <property type="entry name" value="LTP_2"/>
    <property type="match status" value="1"/>
</dbReference>
<evidence type="ECO:0000256" key="2">
    <source>
        <dbReference type="ARBA" id="ARBA00022729"/>
    </source>
</evidence>
<dbReference type="AlphaFoldDB" id="A0A6I9RY97"/>
<proteinExistence type="inferred from homology"/>
<dbReference type="InterPro" id="IPR000528">
    <property type="entry name" value="Plant_nsLTP"/>
</dbReference>